<dbReference type="Pfam" id="PF01119">
    <property type="entry name" value="DNA_mis_repair"/>
    <property type="match status" value="1"/>
</dbReference>
<keyword evidence="10" id="KW-1185">Reference proteome</keyword>
<dbReference type="PANTHER" id="PTHR10073:SF12">
    <property type="entry name" value="DNA MISMATCH REPAIR PROTEIN MLH1"/>
    <property type="match status" value="1"/>
</dbReference>
<dbReference type="InterPro" id="IPR020568">
    <property type="entry name" value="Ribosomal_Su5_D2-typ_SF"/>
</dbReference>
<protein>
    <recommendedName>
        <fullName evidence="8">DNA mismatch repair protein S5 domain-containing protein</fullName>
    </recommendedName>
</protein>
<dbReference type="GO" id="GO:0009507">
    <property type="term" value="C:chloroplast"/>
    <property type="evidence" value="ECO:0007669"/>
    <property type="project" value="UniProtKB-SubCell"/>
</dbReference>
<evidence type="ECO:0000256" key="1">
    <source>
        <dbReference type="ARBA" id="ARBA00004123"/>
    </source>
</evidence>
<dbReference type="Pfam" id="PF16413">
    <property type="entry name" value="Mlh1_C"/>
    <property type="match status" value="1"/>
</dbReference>
<evidence type="ECO:0000256" key="4">
    <source>
        <dbReference type="ARBA" id="ARBA00022763"/>
    </source>
</evidence>
<dbReference type="InterPro" id="IPR038973">
    <property type="entry name" value="MutL/Mlh/Pms-like"/>
</dbReference>
<dbReference type="InterPro" id="IPR036890">
    <property type="entry name" value="HATPase_C_sf"/>
</dbReference>
<dbReference type="FunFam" id="3.30.230.10:FF:000014">
    <property type="entry name" value="DNA mismatch repair protein Mlh1"/>
    <property type="match status" value="1"/>
</dbReference>
<evidence type="ECO:0000256" key="7">
    <source>
        <dbReference type="SAM" id="MobiDB-lite"/>
    </source>
</evidence>
<keyword evidence="5" id="KW-0234">DNA repair</keyword>
<feature type="compositionally biased region" description="Acidic residues" evidence="7">
    <location>
        <begin position="500"/>
        <end position="513"/>
    </location>
</feature>
<comment type="similarity">
    <text evidence="3">Belongs to the DNA mismatch repair MutL/HexB family.</text>
</comment>
<comment type="subcellular location">
    <subcellularLocation>
        <location evidence="1">Nucleus</location>
    </subcellularLocation>
    <subcellularLocation>
        <location evidence="2">Plastid</location>
        <location evidence="2">Chloroplast</location>
    </subcellularLocation>
</comment>
<evidence type="ECO:0000256" key="5">
    <source>
        <dbReference type="ARBA" id="ARBA00023204"/>
    </source>
</evidence>
<dbReference type="InterPro" id="IPR032189">
    <property type="entry name" value="Mlh1_C"/>
</dbReference>
<reference evidence="9 10" key="1">
    <citation type="submission" date="2024-10" db="EMBL/GenBank/DDBJ databases">
        <title>Updated reference genomes for cyclostephanoid diatoms.</title>
        <authorList>
            <person name="Roberts W.R."/>
            <person name="Alverson A.J."/>
        </authorList>
    </citation>
    <scope>NUCLEOTIDE SEQUENCE [LARGE SCALE GENOMIC DNA]</scope>
    <source>
        <strain evidence="9 10">AJA010-31</strain>
    </source>
</reference>
<proteinExistence type="inferred from homology"/>
<dbReference type="FunFam" id="3.30.565.10:FF:000003">
    <property type="entry name" value="DNA mismatch repair endonuclease MutL"/>
    <property type="match status" value="1"/>
</dbReference>
<comment type="caution">
    <text evidence="9">The sequence shown here is derived from an EMBL/GenBank/DDBJ whole genome shotgun (WGS) entry which is preliminary data.</text>
</comment>
<dbReference type="SUPFAM" id="SSF54211">
    <property type="entry name" value="Ribosomal protein S5 domain 2-like"/>
    <property type="match status" value="1"/>
</dbReference>
<dbReference type="NCBIfam" id="TIGR00585">
    <property type="entry name" value="mutl"/>
    <property type="match status" value="1"/>
</dbReference>
<keyword evidence="6" id="KW-0539">Nucleus</keyword>
<keyword evidence="4" id="KW-0227">DNA damage</keyword>
<organism evidence="9 10">
    <name type="scientific">Cyclotella atomus</name>
    <dbReference type="NCBI Taxonomy" id="382360"/>
    <lineage>
        <taxon>Eukaryota</taxon>
        <taxon>Sar</taxon>
        <taxon>Stramenopiles</taxon>
        <taxon>Ochrophyta</taxon>
        <taxon>Bacillariophyta</taxon>
        <taxon>Coscinodiscophyceae</taxon>
        <taxon>Thalassiosirophycidae</taxon>
        <taxon>Stephanodiscales</taxon>
        <taxon>Stephanodiscaceae</taxon>
        <taxon>Cyclotella</taxon>
    </lineage>
</organism>
<dbReference type="Gene3D" id="3.30.230.10">
    <property type="match status" value="1"/>
</dbReference>
<dbReference type="InterPro" id="IPR014762">
    <property type="entry name" value="DNA_mismatch_repair_CS"/>
</dbReference>
<dbReference type="Proteomes" id="UP001530400">
    <property type="component" value="Unassembled WGS sequence"/>
</dbReference>
<evidence type="ECO:0000256" key="3">
    <source>
        <dbReference type="ARBA" id="ARBA00006082"/>
    </source>
</evidence>
<feature type="region of interest" description="Disordered" evidence="7">
    <location>
        <begin position="484"/>
        <end position="543"/>
    </location>
</feature>
<evidence type="ECO:0000256" key="6">
    <source>
        <dbReference type="ARBA" id="ARBA00023242"/>
    </source>
</evidence>
<dbReference type="CDD" id="cd16926">
    <property type="entry name" value="HATPase_MutL-MLH-PMS-like"/>
    <property type="match status" value="1"/>
</dbReference>
<dbReference type="Pfam" id="PF13589">
    <property type="entry name" value="HATPase_c_3"/>
    <property type="match status" value="1"/>
</dbReference>
<dbReference type="Gene3D" id="3.30.565.10">
    <property type="entry name" value="Histidine kinase-like ATPase, C-terminal domain"/>
    <property type="match status" value="1"/>
</dbReference>
<dbReference type="EMBL" id="JALLPJ020000149">
    <property type="protein sequence ID" value="KAL3800913.1"/>
    <property type="molecule type" value="Genomic_DNA"/>
</dbReference>
<gene>
    <name evidence="9" type="ORF">ACHAWO_000046</name>
</gene>
<dbReference type="GO" id="GO:0006281">
    <property type="term" value="P:DNA repair"/>
    <property type="evidence" value="ECO:0007669"/>
    <property type="project" value="UniProtKB-KW"/>
</dbReference>
<feature type="domain" description="DNA mismatch repair protein S5" evidence="8">
    <location>
        <begin position="251"/>
        <end position="453"/>
    </location>
</feature>
<dbReference type="InterPro" id="IPR013507">
    <property type="entry name" value="DNA_mismatch_S5_2-like"/>
</dbReference>
<evidence type="ECO:0000313" key="10">
    <source>
        <dbReference type="Proteomes" id="UP001530400"/>
    </source>
</evidence>
<dbReference type="InterPro" id="IPR014721">
    <property type="entry name" value="Ribsml_uS5_D2-typ_fold_subgr"/>
</dbReference>
<dbReference type="InterPro" id="IPR002099">
    <property type="entry name" value="MutL/Mlh/PMS"/>
</dbReference>
<evidence type="ECO:0000313" key="9">
    <source>
        <dbReference type="EMBL" id="KAL3800913.1"/>
    </source>
</evidence>
<evidence type="ECO:0000256" key="2">
    <source>
        <dbReference type="ARBA" id="ARBA00004229"/>
    </source>
</evidence>
<dbReference type="SMART" id="SM01340">
    <property type="entry name" value="DNA_mis_repair"/>
    <property type="match status" value="1"/>
</dbReference>
<evidence type="ECO:0000259" key="8">
    <source>
        <dbReference type="SMART" id="SM01340"/>
    </source>
</evidence>
<dbReference type="PROSITE" id="PS00058">
    <property type="entry name" value="DNA_MISMATCH_REPAIR_1"/>
    <property type="match status" value="1"/>
</dbReference>
<dbReference type="SUPFAM" id="SSF55874">
    <property type="entry name" value="ATPase domain of HSP90 chaperone/DNA topoisomerase II/histidine kinase"/>
    <property type="match status" value="1"/>
</dbReference>
<dbReference type="PANTHER" id="PTHR10073">
    <property type="entry name" value="DNA MISMATCH REPAIR PROTEIN MLH, PMS, MUTL"/>
    <property type="match status" value="1"/>
</dbReference>
<dbReference type="AlphaFoldDB" id="A0ABD3QKD0"/>
<dbReference type="GO" id="GO:0005634">
    <property type="term" value="C:nucleus"/>
    <property type="evidence" value="ECO:0007669"/>
    <property type="project" value="UniProtKB-SubCell"/>
</dbReference>
<name>A0ABD3QKD0_9STRA</name>
<sequence length="914" mass="100024">MAPIRPLPAQIIDRIAAGEVIQRPSAIIKELIENSLDASSTSIDVSAKGLDVSVSDNGCGIEKNSLKLACTRFATSKIVDFDDLRSVKTFGFRGEALASCSMVGRVTITSRRSGDKCAYKMNFRDGVPDNVNCAAGQEVEPKPCAGKDGTTIQVQDLFYNVPSRRKAMEGRRNEREEYDRILSVVQRYAVHEARRGVGFLCRGGGKGGKQCDLNTQSLGSVKRVIEKRRKDGSLSEKGFGDEEVAAVKDVIAHVFGSDVTRELLPLTAGEGDVNAVGLEALKAMAELGGENLQDDSEQTEKSTKSVEESNRLLLEEMMMSVADSQIDNKSKGTKSTDASDAVQASTTNSNKFSFAYKATGLITNGSYSASKSAAAFLLFINDRLVESPSLRRAVESIYADTLPKGGKPFVYLSLELPGPHVDVNVHPTKKEVALLHEDRLCDALMAAVREVIGSATSSRTFVVAASSLLRRDREKIQSVLAKKQDVADANGKQTIQNENGDSESDEMMDENEDTPSIKPKRQLDSGASIKPPTAKKPYDPSRLVRTNRAALAGALEPFLVKKNTNSDDDSTEKMRPIRHEPECPLAGQSTPDMNMPGAFAKAICRCQIHRGENLPPIANGVTVRSNQTNIVRPKKVTPTECEYDSIIELRTDVSSRNHQSLNETLRGSSYVGAISRSRSLIQSGIDLLMINHRELAREMFYQLALLKFGGMATAQLGGGGVHCMTIIGDYLQSLETEDLGDTSKLKISKTNTSIARQAVSCLAEKAPMLQDYFSIRFERRSLNEQSNKESLWLTGLPIMLDGHSPQPYALPLFLLRLATKVDWTAEKPCFQGICKELASYYSELPLADADESSTNDDPTNQKIVLIEDEAKLYVQHTLYPVISHLLIPPKEFASNGTVIKLANLTSLYKVFERC</sequence>
<accession>A0ABD3QKD0</accession>